<sequence>MCGGVGFKIKNIPEKELVKYYSPVLMKKFKTSGRIESFFWEKNPVLPVKTKKGIQLKLWGNKNEDIKLPKTGWAKKESLAIGKWDYLHPEIVDIMADSGYEKKN</sequence>
<dbReference type="EMBL" id="MNUU01000042">
    <property type="protein sequence ID" value="OIO07536.1"/>
    <property type="molecule type" value="Genomic_DNA"/>
</dbReference>
<proteinExistence type="predicted"/>
<gene>
    <name evidence="1" type="ORF">AUJ27_02275</name>
</gene>
<organism evidence="1 2">
    <name type="scientific">Candidatus Falkowbacteria bacterium CG1_02_37_44</name>
    <dbReference type="NCBI Taxonomy" id="1805146"/>
    <lineage>
        <taxon>Bacteria</taxon>
        <taxon>Candidatus Falkowiibacteriota</taxon>
    </lineage>
</organism>
<name>A0A1J4T7S1_9BACT</name>
<reference evidence="1 2" key="1">
    <citation type="journal article" date="2016" name="Environ. Microbiol.">
        <title>Genomic resolution of a cold subsurface aquifer community provides metabolic insights for novel microbes adapted to high CO concentrations.</title>
        <authorList>
            <person name="Probst A.J."/>
            <person name="Castelle C.J."/>
            <person name="Singh A."/>
            <person name="Brown C.T."/>
            <person name="Anantharaman K."/>
            <person name="Sharon I."/>
            <person name="Hug L.A."/>
            <person name="Burstein D."/>
            <person name="Emerson J.B."/>
            <person name="Thomas B.C."/>
            <person name="Banfield J.F."/>
        </authorList>
    </citation>
    <scope>NUCLEOTIDE SEQUENCE [LARGE SCALE GENOMIC DNA]</scope>
    <source>
        <strain evidence="1">CG1_02_37_44</strain>
    </source>
</reference>
<comment type="caution">
    <text evidence="1">The sequence shown here is derived from an EMBL/GenBank/DDBJ whole genome shotgun (WGS) entry which is preliminary data.</text>
</comment>
<accession>A0A1J4T7S1</accession>
<evidence type="ECO:0000313" key="1">
    <source>
        <dbReference type="EMBL" id="OIO07536.1"/>
    </source>
</evidence>
<evidence type="ECO:0000313" key="2">
    <source>
        <dbReference type="Proteomes" id="UP000183192"/>
    </source>
</evidence>
<dbReference type="Proteomes" id="UP000183192">
    <property type="component" value="Unassembled WGS sequence"/>
</dbReference>
<dbReference type="AlphaFoldDB" id="A0A1J4T7S1"/>
<protein>
    <submittedName>
        <fullName evidence="1">Uncharacterized protein</fullName>
    </submittedName>
</protein>